<evidence type="ECO:0000313" key="9">
    <source>
        <dbReference type="EMBL" id="TGY94507.1"/>
    </source>
</evidence>
<protein>
    <submittedName>
        <fullName evidence="9">Copper resistance system multicopper oxidase</fullName>
    </submittedName>
</protein>
<feature type="domain" description="Plastocyanin-like" evidence="7">
    <location>
        <begin position="493"/>
        <end position="619"/>
    </location>
</feature>
<feature type="compositionally biased region" description="Low complexity" evidence="4">
    <location>
        <begin position="417"/>
        <end position="435"/>
    </location>
</feature>
<keyword evidence="5" id="KW-0732">Signal</keyword>
<proteinExistence type="predicted"/>
<keyword evidence="2" id="KW-0560">Oxidoreductase</keyword>
<organism evidence="9 10">
    <name type="scientific">Marinicauda pacifica</name>
    <dbReference type="NCBI Taxonomy" id="1133559"/>
    <lineage>
        <taxon>Bacteria</taxon>
        <taxon>Pseudomonadati</taxon>
        <taxon>Pseudomonadota</taxon>
        <taxon>Alphaproteobacteria</taxon>
        <taxon>Maricaulales</taxon>
        <taxon>Maricaulaceae</taxon>
        <taxon>Marinicauda</taxon>
    </lineage>
</organism>
<feature type="domain" description="Plastocyanin-like" evidence="6">
    <location>
        <begin position="234"/>
        <end position="343"/>
    </location>
</feature>
<dbReference type="InterPro" id="IPR006376">
    <property type="entry name" value="Cu-R_CopA"/>
</dbReference>
<dbReference type="InterPro" id="IPR002355">
    <property type="entry name" value="Cu_oxidase_Cu_BS"/>
</dbReference>
<dbReference type="Gene3D" id="2.60.40.420">
    <property type="entry name" value="Cupredoxins - blue copper proteins"/>
    <property type="match status" value="3"/>
</dbReference>
<keyword evidence="3" id="KW-0186">Copper</keyword>
<dbReference type="PROSITE" id="PS00080">
    <property type="entry name" value="MULTICOPPER_OXIDASE2"/>
    <property type="match status" value="1"/>
</dbReference>
<sequence>MLNRRHFLSRASALSGLAATSALTPAWARSAAALGTGVLPSLSGTDFDLTVGRTPFSVDGRASSAITVNGTVPAPLLRWREGDEVRLRVHNTLDMATSIHWHGILLPFEMDGVPGVSFPGIAPGETFTYRFPLRQSGTYWYHSHSGLQEQVGHYGPIIIDPAGSDPVGYDREYVMVLGDWTFMDPHRLFAELKKNGHSLNYNQRTLGDFFADAREDGLGAALGDRRMWGAMRMTATDIADVTGETYAYLINGLGPDDNWTGLFRPGERIRLRIINAAAMTIFNVRIPGLPMTVVQSDGLNVQPIETDEFQIGVAETYDVVVTPAEDRAYTFVAESIDRSGMARATLAPRPGMEGEVPALRDRPLLTMADMGMAHGHGNHNSETPEEMAPDSVESSHAGSHAAMDHGGGHRGHAGMDSMGSEAGHAMAGHGAANASPSSSTTVHDHPTGPGVANTATMPVSRLDEPGIGLEEVPHRTLRYSQLRSLAPTADHREPGREIELHLTSNMERYMWSFDGVRFSEVVDPIVFHEGERVRLTMVNDTMMPHPIHLHGMFFDLVLPGSTGGHEARHWPRKHTVIVKPGERLSVDVTADEVGDWAFHCHLLYHMHAGMMQVVSVRPDPGDANPSHHSMHGDHTMTGEDM</sequence>
<dbReference type="GO" id="GO:0016491">
    <property type="term" value="F:oxidoreductase activity"/>
    <property type="evidence" value="ECO:0007669"/>
    <property type="project" value="UniProtKB-KW"/>
</dbReference>
<dbReference type="CDD" id="cd13874">
    <property type="entry name" value="CuRO_2_CopA"/>
    <property type="match status" value="1"/>
</dbReference>
<evidence type="ECO:0000256" key="2">
    <source>
        <dbReference type="ARBA" id="ARBA00023002"/>
    </source>
</evidence>
<feature type="chain" id="PRO_5020262080" evidence="5">
    <location>
        <begin position="29"/>
        <end position="641"/>
    </location>
</feature>
<dbReference type="InterPro" id="IPR034282">
    <property type="entry name" value="CuRO_2_CopA"/>
</dbReference>
<dbReference type="PANTHER" id="PTHR11709">
    <property type="entry name" value="MULTI-COPPER OXIDASE"/>
    <property type="match status" value="1"/>
</dbReference>
<dbReference type="AlphaFoldDB" id="A0A4S2HEL4"/>
<dbReference type="InterPro" id="IPR011707">
    <property type="entry name" value="Cu-oxidase-like_N"/>
</dbReference>
<evidence type="ECO:0000256" key="1">
    <source>
        <dbReference type="ARBA" id="ARBA00022723"/>
    </source>
</evidence>
<comment type="caution">
    <text evidence="9">The sequence shown here is derived from an EMBL/GenBank/DDBJ whole genome shotgun (WGS) entry which is preliminary data.</text>
</comment>
<evidence type="ECO:0000259" key="8">
    <source>
        <dbReference type="Pfam" id="PF07732"/>
    </source>
</evidence>
<dbReference type="GO" id="GO:0005507">
    <property type="term" value="F:copper ion binding"/>
    <property type="evidence" value="ECO:0007669"/>
    <property type="project" value="InterPro"/>
</dbReference>
<feature type="region of interest" description="Disordered" evidence="4">
    <location>
        <begin position="619"/>
        <end position="641"/>
    </location>
</feature>
<dbReference type="InterPro" id="IPR033138">
    <property type="entry name" value="Cu_oxidase_CS"/>
</dbReference>
<dbReference type="PANTHER" id="PTHR11709:SF394">
    <property type="entry name" value="FI03373P-RELATED"/>
    <property type="match status" value="1"/>
</dbReference>
<dbReference type="InterPro" id="IPR008972">
    <property type="entry name" value="Cupredoxin"/>
</dbReference>
<keyword evidence="1" id="KW-0479">Metal-binding</keyword>
<dbReference type="GO" id="GO:0042597">
    <property type="term" value="C:periplasmic space"/>
    <property type="evidence" value="ECO:0007669"/>
    <property type="project" value="InterPro"/>
</dbReference>
<dbReference type="InterPro" id="IPR006311">
    <property type="entry name" value="TAT_signal"/>
</dbReference>
<evidence type="ECO:0000259" key="6">
    <source>
        <dbReference type="Pfam" id="PF00394"/>
    </source>
</evidence>
<dbReference type="CDD" id="cd13896">
    <property type="entry name" value="CuRO_3_CopA"/>
    <property type="match status" value="1"/>
</dbReference>
<evidence type="ECO:0000256" key="4">
    <source>
        <dbReference type="SAM" id="MobiDB-lite"/>
    </source>
</evidence>
<dbReference type="RefSeq" id="WP_135943704.1">
    <property type="nucleotide sequence ID" value="NZ_BMEI01000001.1"/>
</dbReference>
<feature type="region of interest" description="Disordered" evidence="4">
    <location>
        <begin position="373"/>
        <end position="457"/>
    </location>
</feature>
<dbReference type="Pfam" id="PF07732">
    <property type="entry name" value="Cu-oxidase_3"/>
    <property type="match status" value="1"/>
</dbReference>
<keyword evidence="10" id="KW-1185">Reference proteome</keyword>
<accession>A0A4S2HEL4</accession>
<dbReference type="InterPro" id="IPR034279">
    <property type="entry name" value="CuRO_3_CopA"/>
</dbReference>
<reference evidence="9 10" key="1">
    <citation type="journal article" date="2013" name="Int. J. Syst. Evol. Microbiol.">
        <title>Marinicauda pacifica gen. nov., sp. nov., a prosthecate alphaproteobacterium of the family Hyphomonadaceae isolated from deep seawater.</title>
        <authorList>
            <person name="Zhang X.Y."/>
            <person name="Li G.W."/>
            <person name="Wang C.S."/>
            <person name="Zhang Y.J."/>
            <person name="Xu X.W."/>
            <person name="Li H."/>
            <person name="Liu A."/>
            <person name="Liu C."/>
            <person name="Xie B.B."/>
            <person name="Qin Q.L."/>
            <person name="Xu Z."/>
            <person name="Chen X.L."/>
            <person name="Zhou B.C."/>
            <person name="Zhang Y.Z."/>
        </authorList>
    </citation>
    <scope>NUCLEOTIDE SEQUENCE [LARGE SCALE GENOMIC DNA]</scope>
    <source>
        <strain evidence="9 10">P-1 km-3</strain>
    </source>
</reference>
<dbReference type="Proteomes" id="UP000305451">
    <property type="component" value="Unassembled WGS sequence"/>
</dbReference>
<dbReference type="InterPro" id="IPR045087">
    <property type="entry name" value="Cu-oxidase_fam"/>
</dbReference>
<dbReference type="PROSITE" id="PS00079">
    <property type="entry name" value="MULTICOPPER_OXIDASE1"/>
    <property type="match status" value="1"/>
</dbReference>
<evidence type="ECO:0000256" key="5">
    <source>
        <dbReference type="SAM" id="SignalP"/>
    </source>
</evidence>
<evidence type="ECO:0000259" key="7">
    <source>
        <dbReference type="Pfam" id="PF07731"/>
    </source>
</evidence>
<dbReference type="InterPro" id="IPR034284">
    <property type="entry name" value="CuRO_1_CopA"/>
</dbReference>
<dbReference type="InterPro" id="IPR011706">
    <property type="entry name" value="Cu-oxidase_C"/>
</dbReference>
<dbReference type="PROSITE" id="PS51318">
    <property type="entry name" value="TAT"/>
    <property type="match status" value="1"/>
</dbReference>
<dbReference type="SUPFAM" id="SSF49503">
    <property type="entry name" value="Cupredoxins"/>
    <property type="match status" value="3"/>
</dbReference>
<evidence type="ECO:0000256" key="3">
    <source>
        <dbReference type="ARBA" id="ARBA00023008"/>
    </source>
</evidence>
<dbReference type="EMBL" id="SRXV01000001">
    <property type="protein sequence ID" value="TGY94507.1"/>
    <property type="molecule type" value="Genomic_DNA"/>
</dbReference>
<feature type="compositionally biased region" description="Basic and acidic residues" evidence="4">
    <location>
        <begin position="630"/>
        <end position="641"/>
    </location>
</feature>
<gene>
    <name evidence="9" type="ORF">E5162_04325</name>
</gene>
<name>A0A4S2HEL4_9PROT</name>
<feature type="domain" description="Plastocyanin-like" evidence="8">
    <location>
        <begin position="52"/>
        <end position="162"/>
    </location>
</feature>
<evidence type="ECO:0000313" key="10">
    <source>
        <dbReference type="Proteomes" id="UP000305451"/>
    </source>
</evidence>
<dbReference type="Pfam" id="PF00394">
    <property type="entry name" value="Cu-oxidase"/>
    <property type="match status" value="1"/>
</dbReference>
<feature type="signal peptide" evidence="5">
    <location>
        <begin position="1"/>
        <end position="28"/>
    </location>
</feature>
<dbReference type="OrthoDB" id="9757546at2"/>
<dbReference type="InterPro" id="IPR001117">
    <property type="entry name" value="Cu-oxidase_2nd"/>
</dbReference>
<dbReference type="Pfam" id="PF07731">
    <property type="entry name" value="Cu-oxidase_2"/>
    <property type="match status" value="1"/>
</dbReference>
<dbReference type="CDD" id="cd13848">
    <property type="entry name" value="CuRO_1_CopA"/>
    <property type="match status" value="1"/>
</dbReference>
<dbReference type="NCBIfam" id="TIGR01480">
    <property type="entry name" value="copper_res_A"/>
    <property type="match status" value="1"/>
</dbReference>